<dbReference type="FunFam" id="3.10.20.90:FF:000179">
    <property type="entry name" value="Plant UBX domain-containing protein 4"/>
    <property type="match status" value="1"/>
</dbReference>
<dbReference type="GO" id="GO:0043130">
    <property type="term" value="F:ubiquitin binding"/>
    <property type="evidence" value="ECO:0007669"/>
    <property type="project" value="TreeGrafter"/>
</dbReference>
<accession>A0A426XTS9</accession>
<reference evidence="4 5" key="1">
    <citation type="journal article" date="2014" name="Agronomy (Basel)">
        <title>A Draft Genome Sequence for Ensete ventricosum, the Drought-Tolerant Tree Against Hunger.</title>
        <authorList>
            <person name="Harrison J."/>
            <person name="Moore K.A."/>
            <person name="Paszkiewicz K."/>
            <person name="Jones T."/>
            <person name="Grant M."/>
            <person name="Ambacheew D."/>
            <person name="Muzemil S."/>
            <person name="Studholme D.J."/>
        </authorList>
    </citation>
    <scope>NUCLEOTIDE SEQUENCE [LARGE SCALE GENOMIC DNA]</scope>
</reference>
<dbReference type="InterPro" id="IPR001012">
    <property type="entry name" value="UBX_dom"/>
</dbReference>
<comment type="caution">
    <text evidence="4">The sequence shown here is derived from an EMBL/GenBank/DDBJ whole genome shotgun (WGS) entry which is preliminary data.</text>
</comment>
<dbReference type="CDD" id="cd01770">
    <property type="entry name" value="UBX_UBXN2"/>
    <property type="match status" value="1"/>
</dbReference>
<feature type="compositionally biased region" description="Polar residues" evidence="2">
    <location>
        <begin position="28"/>
        <end position="49"/>
    </location>
</feature>
<dbReference type="PANTHER" id="PTHR23333">
    <property type="entry name" value="UBX DOMAIN CONTAINING PROTEIN"/>
    <property type="match status" value="1"/>
</dbReference>
<dbReference type="SMART" id="SM00553">
    <property type="entry name" value="SEP"/>
    <property type="match status" value="1"/>
</dbReference>
<dbReference type="Pfam" id="PF00789">
    <property type="entry name" value="UBX"/>
    <property type="match status" value="1"/>
</dbReference>
<dbReference type="InterPro" id="IPR036241">
    <property type="entry name" value="NSFL1C_SEP_dom_sf"/>
</dbReference>
<evidence type="ECO:0000256" key="1">
    <source>
        <dbReference type="ARBA" id="ARBA00022786"/>
    </source>
</evidence>
<dbReference type="PANTHER" id="PTHR23333:SF20">
    <property type="entry name" value="NSFL1 COFACTOR P47"/>
    <property type="match status" value="1"/>
</dbReference>
<dbReference type="Gene3D" id="3.10.20.90">
    <property type="entry name" value="Phosphatidylinositol 3-kinase Catalytic Subunit, Chain A, domain 1"/>
    <property type="match status" value="1"/>
</dbReference>
<dbReference type="GO" id="GO:0031468">
    <property type="term" value="P:nuclear membrane reassembly"/>
    <property type="evidence" value="ECO:0007669"/>
    <property type="project" value="TreeGrafter"/>
</dbReference>
<feature type="region of interest" description="Disordered" evidence="2">
    <location>
        <begin position="1"/>
        <end position="59"/>
    </location>
</feature>
<dbReference type="SUPFAM" id="SSF102848">
    <property type="entry name" value="NSFL1 (p97 ATPase) cofactor p47, SEP domain"/>
    <property type="match status" value="1"/>
</dbReference>
<dbReference type="GO" id="GO:0061025">
    <property type="term" value="P:membrane fusion"/>
    <property type="evidence" value="ECO:0007669"/>
    <property type="project" value="TreeGrafter"/>
</dbReference>
<feature type="domain" description="UBX" evidence="3">
    <location>
        <begin position="189"/>
        <end position="265"/>
    </location>
</feature>
<proteinExistence type="predicted"/>
<name>A0A426XTS9_ENSVE</name>
<feature type="region of interest" description="Disordered" evidence="2">
    <location>
        <begin position="140"/>
        <end position="189"/>
    </location>
</feature>
<organism evidence="4 5">
    <name type="scientific">Ensete ventricosum</name>
    <name type="common">Abyssinian banana</name>
    <name type="synonym">Musa ensete</name>
    <dbReference type="NCBI Taxonomy" id="4639"/>
    <lineage>
        <taxon>Eukaryota</taxon>
        <taxon>Viridiplantae</taxon>
        <taxon>Streptophyta</taxon>
        <taxon>Embryophyta</taxon>
        <taxon>Tracheophyta</taxon>
        <taxon>Spermatophyta</taxon>
        <taxon>Magnoliopsida</taxon>
        <taxon>Liliopsida</taxon>
        <taxon>Zingiberales</taxon>
        <taxon>Musaceae</taxon>
        <taxon>Ensete</taxon>
    </lineage>
</organism>
<evidence type="ECO:0000313" key="5">
    <source>
        <dbReference type="Proteomes" id="UP000287651"/>
    </source>
</evidence>
<dbReference type="EMBL" id="AMZH03017543">
    <property type="protein sequence ID" value="RRT42856.1"/>
    <property type="molecule type" value="Genomic_DNA"/>
</dbReference>
<evidence type="ECO:0000313" key="4">
    <source>
        <dbReference type="EMBL" id="RRT42856.1"/>
    </source>
</evidence>
<evidence type="ECO:0000256" key="2">
    <source>
        <dbReference type="SAM" id="MobiDB-lite"/>
    </source>
</evidence>
<dbReference type="GO" id="GO:0005634">
    <property type="term" value="C:nucleus"/>
    <property type="evidence" value="ECO:0007669"/>
    <property type="project" value="TreeGrafter"/>
</dbReference>
<dbReference type="GO" id="GO:0007030">
    <property type="term" value="P:Golgi organization"/>
    <property type="evidence" value="ECO:0007669"/>
    <property type="project" value="TreeGrafter"/>
</dbReference>
<feature type="compositionally biased region" description="Polar residues" evidence="2">
    <location>
        <begin position="157"/>
        <end position="170"/>
    </location>
</feature>
<feature type="compositionally biased region" description="Pro residues" evidence="2">
    <location>
        <begin position="1"/>
        <end position="10"/>
    </location>
</feature>
<dbReference type="Proteomes" id="UP000287651">
    <property type="component" value="Unassembled WGS sequence"/>
</dbReference>
<gene>
    <name evidence="4" type="ORF">B296_00052661</name>
</gene>
<sequence>QIAHRPPPLPVAMGSRGGNKKPLGNRPTIRTLTDLNRCSGHGSDSNSDGPQEYYTGGEKRLVSGPHVPGFLRHGDTIDDHAAAFSSLPSPVNSLRILRCCNLCGFCAESIMQCECPKELEPADRRSVMHVNLMRSAENCPEPVRHRSPFQGAGRTLGSGSSNSSVNELANTATASSSTPSSSTGLAVDESKPSTTIQLRLVDGTRMVACFNTHHIIANLRSFIDASRPRAPRSYQLHTNSWFSTQADPSKTIEEAGFANSVVIQKL</sequence>
<dbReference type="PROSITE" id="PS50033">
    <property type="entry name" value="UBX"/>
    <property type="match status" value="1"/>
</dbReference>
<dbReference type="InterPro" id="IPR029071">
    <property type="entry name" value="Ubiquitin-like_domsf"/>
</dbReference>
<evidence type="ECO:0000259" key="3">
    <source>
        <dbReference type="PROSITE" id="PS50033"/>
    </source>
</evidence>
<dbReference type="GO" id="GO:0005829">
    <property type="term" value="C:cytosol"/>
    <property type="evidence" value="ECO:0007669"/>
    <property type="project" value="TreeGrafter"/>
</dbReference>
<protein>
    <recommendedName>
        <fullName evidence="3">UBX domain-containing protein</fullName>
    </recommendedName>
</protein>
<keyword evidence="1" id="KW-0833">Ubl conjugation pathway</keyword>
<dbReference type="InterPro" id="IPR012989">
    <property type="entry name" value="SEP_domain"/>
</dbReference>
<feature type="compositionally biased region" description="Low complexity" evidence="2">
    <location>
        <begin position="171"/>
        <end position="183"/>
    </location>
</feature>
<dbReference type="GO" id="GO:0000045">
    <property type="term" value="P:autophagosome assembly"/>
    <property type="evidence" value="ECO:0007669"/>
    <property type="project" value="TreeGrafter"/>
</dbReference>
<dbReference type="GO" id="GO:0043161">
    <property type="term" value="P:proteasome-mediated ubiquitin-dependent protein catabolic process"/>
    <property type="evidence" value="ECO:0007669"/>
    <property type="project" value="TreeGrafter"/>
</dbReference>
<feature type="non-terminal residue" evidence="4">
    <location>
        <position position="1"/>
    </location>
</feature>
<dbReference type="SUPFAM" id="SSF54236">
    <property type="entry name" value="Ubiquitin-like"/>
    <property type="match status" value="1"/>
</dbReference>
<dbReference type="AlphaFoldDB" id="A0A426XTS9"/>